<evidence type="ECO:0000313" key="2">
    <source>
        <dbReference type="Proteomes" id="UP000187283"/>
    </source>
</evidence>
<gene>
    <name evidence="1" type="ORF">AYI70_g3684</name>
</gene>
<keyword evidence="2" id="KW-1185">Reference proteome</keyword>
<organism evidence="1 2">
    <name type="scientific">Smittium culicis</name>
    <dbReference type="NCBI Taxonomy" id="133412"/>
    <lineage>
        <taxon>Eukaryota</taxon>
        <taxon>Fungi</taxon>
        <taxon>Fungi incertae sedis</taxon>
        <taxon>Zoopagomycota</taxon>
        <taxon>Kickxellomycotina</taxon>
        <taxon>Harpellomycetes</taxon>
        <taxon>Harpellales</taxon>
        <taxon>Legeriomycetaceae</taxon>
        <taxon>Smittium</taxon>
    </lineage>
</organism>
<proteinExistence type="predicted"/>
<sequence length="96" mass="11210">MGANFTRIDHEAFLLVCKSWDNDTIDFILPKFSEDDLSIPWYFKIACGYGNVKVVKYLVNYLPRSDFIDTDLLYKALTKMKLRAFNSFELEPISDN</sequence>
<protein>
    <recommendedName>
        <fullName evidence="3">Ankyrin repeat protein</fullName>
    </recommendedName>
</protein>
<dbReference type="AlphaFoldDB" id="A0A1R1Y292"/>
<evidence type="ECO:0008006" key="3">
    <source>
        <dbReference type="Google" id="ProtNLM"/>
    </source>
</evidence>
<accession>A0A1R1Y292</accession>
<dbReference type="Proteomes" id="UP000187283">
    <property type="component" value="Unassembled WGS sequence"/>
</dbReference>
<dbReference type="EMBL" id="LSSN01001090">
    <property type="protein sequence ID" value="OMJ21072.1"/>
    <property type="molecule type" value="Genomic_DNA"/>
</dbReference>
<comment type="caution">
    <text evidence="1">The sequence shown here is derived from an EMBL/GenBank/DDBJ whole genome shotgun (WGS) entry which is preliminary data.</text>
</comment>
<reference evidence="1 2" key="1">
    <citation type="submission" date="2017-01" db="EMBL/GenBank/DDBJ databases">
        <authorList>
            <person name="Mah S.A."/>
            <person name="Swanson W.J."/>
            <person name="Moy G.W."/>
            <person name="Vacquier V.D."/>
        </authorList>
    </citation>
    <scope>NUCLEOTIDE SEQUENCE [LARGE SCALE GENOMIC DNA]</scope>
    <source>
        <strain evidence="1 2">GSMNP</strain>
    </source>
</reference>
<dbReference type="OrthoDB" id="10446936at2759"/>
<name>A0A1R1Y292_9FUNG</name>
<evidence type="ECO:0000313" key="1">
    <source>
        <dbReference type="EMBL" id="OMJ21072.1"/>
    </source>
</evidence>